<feature type="transmembrane region" description="Helical" evidence="19">
    <location>
        <begin position="265"/>
        <end position="288"/>
    </location>
</feature>
<dbReference type="GO" id="GO:0005524">
    <property type="term" value="F:ATP binding"/>
    <property type="evidence" value="ECO:0007669"/>
    <property type="project" value="UniProtKB-UniRule"/>
</dbReference>
<feature type="compositionally biased region" description="Low complexity" evidence="18">
    <location>
        <begin position="548"/>
        <end position="559"/>
    </location>
</feature>
<comment type="similarity">
    <text evidence="3">In the C-terminal section; belongs to the protein kinase superfamily. Ser/Thr protein kinase family.</text>
</comment>
<evidence type="ECO:0000256" key="12">
    <source>
        <dbReference type="ARBA" id="ARBA00022840"/>
    </source>
</evidence>
<evidence type="ECO:0000256" key="10">
    <source>
        <dbReference type="ARBA" id="ARBA00022741"/>
    </source>
</evidence>
<name>A0A7I8JNU5_SPIIN</name>
<dbReference type="Gene3D" id="1.10.510.10">
    <property type="entry name" value="Transferase(Phosphotransferase) domain 1"/>
    <property type="match status" value="1"/>
</dbReference>
<feature type="domain" description="Protein kinase" evidence="21">
    <location>
        <begin position="327"/>
        <end position="625"/>
    </location>
</feature>
<dbReference type="EMBL" id="LR743602">
    <property type="protein sequence ID" value="CAA2632219.1"/>
    <property type="molecule type" value="Genomic_DNA"/>
</dbReference>
<keyword evidence="10 17" id="KW-0547">Nucleotide-binding</keyword>
<evidence type="ECO:0000256" key="18">
    <source>
        <dbReference type="SAM" id="MobiDB-lite"/>
    </source>
</evidence>
<protein>
    <submittedName>
        <fullName evidence="23">Uncharacterized protein</fullName>
    </submittedName>
</protein>
<dbReference type="PROSITE" id="PS51473">
    <property type="entry name" value="GNK2"/>
    <property type="match status" value="2"/>
</dbReference>
<sequence length="636" mass="68114">MADAALESPHPLIQILVFFLLLQLSVLVPSSADLRAEEAALICGGRRAVDAVSFVGNFVGGMAALADLVASEGWGAHLANSSNSSSSSSSSPVYGLAQCHSDLSLTDCLVCFAECRTSLPRCLPNVSARVFLDGCFLRYDSYEFYSEAVDPAVDRALCGGATHPVDSWRSSVIAMLGNLTALAVRNGGSALWEDTAARLYGLAECWETVPAEGCRQCLEKAAREVEGCLPATEGRGLNAGCYLRYSDSKFYGAGENSESGSKRGLIFALSFSIPSIAVLCVLFGWICVRRRKNRKIDIKQQVELPALLVKSHLYFKYETLQKATDSFNPSNKLGHGGGGSVYKGTLPDGTVVAVKKLFFTTQAGAREHRQAPGLQHRRPESLLVYEFLPNGSLDRFIFGEGRGVQSLAWGDRLRIVVGVAEGLAYLHGGSETRAIHRDIKCSNVLLDEKMNARIADFGLVRLFPVDRTHLTTSLAGTVGYLAPEYVIHGVLTEKADVYSFGVMLLEIICGRRNSCPKKADSVLQMTSPRPPPAAAELAGRPPWGSSSAAACAKTPPAAAADRDPPDCLLRPGADSSAMAACPETTGDEGHGRSFTGASSMVGPRRSTRPDRRIGEKDDGGLIAFITTVKNSILQKR</sequence>
<keyword evidence="15" id="KW-0675">Receptor</keyword>
<keyword evidence="12 17" id="KW-0067">ATP-binding</keyword>
<keyword evidence="6" id="KW-0808">Transferase</keyword>
<dbReference type="EMBL" id="CACRZD030000015">
    <property type="protein sequence ID" value="CAA6671445.1"/>
    <property type="molecule type" value="Genomic_DNA"/>
</dbReference>
<evidence type="ECO:0000313" key="24">
    <source>
        <dbReference type="Proteomes" id="UP001189122"/>
    </source>
</evidence>
<organism evidence="23">
    <name type="scientific">Spirodela intermedia</name>
    <name type="common">Intermediate duckweed</name>
    <dbReference type="NCBI Taxonomy" id="51605"/>
    <lineage>
        <taxon>Eukaryota</taxon>
        <taxon>Viridiplantae</taxon>
        <taxon>Streptophyta</taxon>
        <taxon>Embryophyta</taxon>
        <taxon>Tracheophyta</taxon>
        <taxon>Spermatophyta</taxon>
        <taxon>Magnoliopsida</taxon>
        <taxon>Liliopsida</taxon>
        <taxon>Araceae</taxon>
        <taxon>Lemnoideae</taxon>
        <taxon>Spirodela</taxon>
    </lineage>
</organism>
<dbReference type="PROSITE" id="PS00107">
    <property type="entry name" value="PROTEIN_KINASE_ATP"/>
    <property type="match status" value="1"/>
</dbReference>
<dbReference type="FunFam" id="1.10.510.10:FF:000240">
    <property type="entry name" value="Lectin-domain containing receptor kinase A4.3"/>
    <property type="match status" value="1"/>
</dbReference>
<evidence type="ECO:0000256" key="1">
    <source>
        <dbReference type="ARBA" id="ARBA00004251"/>
    </source>
</evidence>
<dbReference type="GO" id="GO:0002229">
    <property type="term" value="P:defense response to oomycetes"/>
    <property type="evidence" value="ECO:0007669"/>
    <property type="project" value="UniProtKB-ARBA"/>
</dbReference>
<keyword evidence="8 20" id="KW-0732">Signal</keyword>
<dbReference type="PROSITE" id="PS50011">
    <property type="entry name" value="PROTEIN_KINASE_DOM"/>
    <property type="match status" value="1"/>
</dbReference>
<dbReference type="PANTHER" id="PTHR47973">
    <property type="entry name" value="CYSTEINE-RICH RECEPTOR-LIKE PROTEIN KINASE 3"/>
    <property type="match status" value="1"/>
</dbReference>
<keyword evidence="24" id="KW-1185">Reference proteome</keyword>
<evidence type="ECO:0000256" key="20">
    <source>
        <dbReference type="SAM" id="SignalP"/>
    </source>
</evidence>
<evidence type="ECO:0000256" key="11">
    <source>
        <dbReference type="ARBA" id="ARBA00022777"/>
    </source>
</evidence>
<evidence type="ECO:0000256" key="6">
    <source>
        <dbReference type="ARBA" id="ARBA00022679"/>
    </source>
</evidence>
<feature type="region of interest" description="Disordered" evidence="18">
    <location>
        <begin position="520"/>
        <end position="616"/>
    </location>
</feature>
<dbReference type="InterPro" id="IPR000719">
    <property type="entry name" value="Prot_kinase_dom"/>
</dbReference>
<evidence type="ECO:0000256" key="4">
    <source>
        <dbReference type="ARBA" id="ARBA00022475"/>
    </source>
</evidence>
<dbReference type="InterPro" id="IPR001245">
    <property type="entry name" value="Ser-Thr/Tyr_kinase_cat_dom"/>
</dbReference>
<dbReference type="InterPro" id="IPR011009">
    <property type="entry name" value="Kinase-like_dom_sf"/>
</dbReference>
<keyword evidence="4" id="KW-1003">Cell membrane</keyword>
<keyword evidence="9" id="KW-0677">Repeat</keyword>
<proteinExistence type="inferred from homology"/>
<feature type="binding site" evidence="17">
    <location>
        <position position="356"/>
    </location>
    <ligand>
        <name>ATP</name>
        <dbReference type="ChEBI" id="CHEBI:30616"/>
    </ligand>
</feature>
<keyword evidence="13 19" id="KW-1133">Transmembrane helix</keyword>
<dbReference type="Proteomes" id="UP001189122">
    <property type="component" value="Unassembled WGS sequence"/>
</dbReference>
<evidence type="ECO:0000256" key="3">
    <source>
        <dbReference type="ARBA" id="ARBA00010217"/>
    </source>
</evidence>
<evidence type="ECO:0000256" key="14">
    <source>
        <dbReference type="ARBA" id="ARBA00023136"/>
    </source>
</evidence>
<evidence type="ECO:0000259" key="22">
    <source>
        <dbReference type="PROSITE" id="PS51473"/>
    </source>
</evidence>
<dbReference type="Pfam" id="PF01657">
    <property type="entry name" value="Stress-antifung"/>
    <property type="match status" value="2"/>
</dbReference>
<evidence type="ECO:0000256" key="9">
    <source>
        <dbReference type="ARBA" id="ARBA00022737"/>
    </source>
</evidence>
<dbReference type="SUPFAM" id="SSF56112">
    <property type="entry name" value="Protein kinase-like (PK-like)"/>
    <property type="match status" value="1"/>
</dbReference>
<dbReference type="SMART" id="SM00220">
    <property type="entry name" value="S_TKc"/>
    <property type="match status" value="1"/>
</dbReference>
<keyword evidence="7 19" id="KW-0812">Transmembrane</keyword>
<evidence type="ECO:0000259" key="21">
    <source>
        <dbReference type="PROSITE" id="PS50011"/>
    </source>
</evidence>
<evidence type="ECO:0000256" key="13">
    <source>
        <dbReference type="ARBA" id="ARBA00022989"/>
    </source>
</evidence>
<evidence type="ECO:0000256" key="19">
    <source>
        <dbReference type="SAM" id="Phobius"/>
    </source>
</evidence>
<dbReference type="AlphaFoldDB" id="A0A7I8JNU5"/>
<evidence type="ECO:0000256" key="15">
    <source>
        <dbReference type="ARBA" id="ARBA00023170"/>
    </source>
</evidence>
<reference evidence="23 24" key="1">
    <citation type="submission" date="2019-12" db="EMBL/GenBank/DDBJ databases">
        <authorList>
            <person name="Scholz U."/>
            <person name="Mascher M."/>
            <person name="Fiebig A."/>
        </authorList>
    </citation>
    <scope>NUCLEOTIDE SEQUENCE</scope>
</reference>
<dbReference type="GO" id="GO:0005886">
    <property type="term" value="C:plasma membrane"/>
    <property type="evidence" value="ECO:0007669"/>
    <property type="project" value="UniProtKB-SubCell"/>
</dbReference>
<comment type="subcellular location">
    <subcellularLocation>
        <location evidence="1">Cell membrane</location>
        <topology evidence="1">Single-pass type I membrane protein</topology>
    </subcellularLocation>
</comment>
<evidence type="ECO:0000256" key="17">
    <source>
        <dbReference type="PROSITE-ProRule" id="PRU10141"/>
    </source>
</evidence>
<dbReference type="Gene3D" id="3.30.430.20">
    <property type="entry name" value="Gnk2 domain, C-X8-C-X2-C motif"/>
    <property type="match status" value="2"/>
</dbReference>
<dbReference type="FunFam" id="3.30.430.20:FF:000015">
    <property type="entry name" value="Cysteine-rich receptor-like protein kinase 3"/>
    <property type="match status" value="1"/>
</dbReference>
<evidence type="ECO:0000256" key="8">
    <source>
        <dbReference type="ARBA" id="ARBA00022729"/>
    </source>
</evidence>
<evidence type="ECO:0000256" key="16">
    <source>
        <dbReference type="ARBA" id="ARBA00023180"/>
    </source>
</evidence>
<evidence type="ECO:0000256" key="2">
    <source>
        <dbReference type="ARBA" id="ARBA00008536"/>
    </source>
</evidence>
<comment type="similarity">
    <text evidence="2">In the N-terminal section; belongs to the leguminous lectin family.</text>
</comment>
<keyword evidence="11" id="KW-0418">Kinase</keyword>
<keyword evidence="14 19" id="KW-0472">Membrane</keyword>
<keyword evidence="16" id="KW-0325">Glycoprotein</keyword>
<dbReference type="InterPro" id="IPR017441">
    <property type="entry name" value="Protein_kinase_ATP_BS"/>
</dbReference>
<evidence type="ECO:0000256" key="5">
    <source>
        <dbReference type="ARBA" id="ARBA00022527"/>
    </source>
</evidence>
<feature type="domain" description="Gnk2-homologous" evidence="22">
    <location>
        <begin position="36"/>
        <end position="144"/>
    </location>
</feature>
<accession>A0A7I8JNU5</accession>
<dbReference type="InterPro" id="IPR002902">
    <property type="entry name" value="GNK2"/>
</dbReference>
<feature type="signal peptide" evidence="20">
    <location>
        <begin position="1"/>
        <end position="27"/>
    </location>
</feature>
<dbReference type="GO" id="GO:0004674">
    <property type="term" value="F:protein serine/threonine kinase activity"/>
    <property type="evidence" value="ECO:0007669"/>
    <property type="project" value="UniProtKB-KW"/>
</dbReference>
<keyword evidence="5" id="KW-0723">Serine/threonine-protein kinase</keyword>
<feature type="compositionally biased region" description="Basic and acidic residues" evidence="18">
    <location>
        <begin position="607"/>
        <end position="616"/>
    </location>
</feature>
<dbReference type="Pfam" id="PF07714">
    <property type="entry name" value="PK_Tyr_Ser-Thr"/>
    <property type="match status" value="1"/>
</dbReference>
<gene>
    <name evidence="23" type="ORF">SI7747_15017853</name>
</gene>
<evidence type="ECO:0000313" key="23">
    <source>
        <dbReference type="EMBL" id="CAA2632219.1"/>
    </source>
</evidence>
<feature type="chain" id="PRO_5029709681" evidence="20">
    <location>
        <begin position="28"/>
        <end position="636"/>
    </location>
</feature>
<dbReference type="InterPro" id="IPR052059">
    <property type="entry name" value="CR_Ser/Thr_kinase"/>
</dbReference>
<dbReference type="CDD" id="cd23509">
    <property type="entry name" value="Gnk2-like"/>
    <property type="match status" value="2"/>
</dbReference>
<dbReference type="InterPro" id="IPR038408">
    <property type="entry name" value="GNK2_sf"/>
</dbReference>
<feature type="domain" description="Gnk2-homologous" evidence="22">
    <location>
        <begin position="150"/>
        <end position="250"/>
    </location>
</feature>
<evidence type="ECO:0000256" key="7">
    <source>
        <dbReference type="ARBA" id="ARBA00022692"/>
    </source>
</evidence>
<dbReference type="Gene3D" id="3.30.200.20">
    <property type="entry name" value="Phosphorylase Kinase, domain 1"/>
    <property type="match status" value="1"/>
</dbReference>